<feature type="compositionally biased region" description="Polar residues" evidence="1">
    <location>
        <begin position="304"/>
        <end position="316"/>
    </location>
</feature>
<evidence type="ECO:0000313" key="3">
    <source>
        <dbReference type="RefSeq" id="XP_017323678.1"/>
    </source>
</evidence>
<feature type="compositionally biased region" description="Acidic residues" evidence="1">
    <location>
        <begin position="643"/>
        <end position="653"/>
    </location>
</feature>
<dbReference type="KEGG" id="ipu:108265636"/>
<feature type="compositionally biased region" description="Basic and acidic residues" evidence="1">
    <location>
        <begin position="675"/>
        <end position="685"/>
    </location>
</feature>
<accession>A0A2D0QZ50</accession>
<feature type="compositionally biased region" description="Basic and acidic residues" evidence="1">
    <location>
        <begin position="210"/>
        <end position="237"/>
    </location>
</feature>
<feature type="compositionally biased region" description="Basic and acidic residues" evidence="1">
    <location>
        <begin position="787"/>
        <end position="799"/>
    </location>
</feature>
<feature type="region of interest" description="Disordered" evidence="1">
    <location>
        <begin position="582"/>
        <end position="883"/>
    </location>
</feature>
<proteinExistence type="predicted"/>
<reference evidence="3" key="2">
    <citation type="submission" date="2025-08" db="UniProtKB">
        <authorList>
            <consortium name="RefSeq"/>
        </authorList>
    </citation>
    <scope>IDENTIFICATION</scope>
    <source>
        <tissue evidence="3">Blood</tissue>
    </source>
</reference>
<evidence type="ECO:0000313" key="2">
    <source>
        <dbReference type="Proteomes" id="UP000221080"/>
    </source>
</evidence>
<feature type="compositionally biased region" description="Basic and acidic residues" evidence="1">
    <location>
        <begin position="289"/>
        <end position="303"/>
    </location>
</feature>
<organism evidence="2 3">
    <name type="scientific">Ictalurus punctatus</name>
    <name type="common">Channel catfish</name>
    <name type="synonym">Silurus punctatus</name>
    <dbReference type="NCBI Taxonomy" id="7998"/>
    <lineage>
        <taxon>Eukaryota</taxon>
        <taxon>Metazoa</taxon>
        <taxon>Chordata</taxon>
        <taxon>Craniata</taxon>
        <taxon>Vertebrata</taxon>
        <taxon>Euteleostomi</taxon>
        <taxon>Actinopterygii</taxon>
        <taxon>Neopterygii</taxon>
        <taxon>Teleostei</taxon>
        <taxon>Ostariophysi</taxon>
        <taxon>Siluriformes</taxon>
        <taxon>Ictaluridae</taxon>
        <taxon>Ictalurus</taxon>
    </lineage>
</organism>
<feature type="compositionally biased region" description="Basic and acidic residues" evidence="1">
    <location>
        <begin position="317"/>
        <end position="334"/>
    </location>
</feature>
<feature type="region of interest" description="Disordered" evidence="1">
    <location>
        <begin position="514"/>
        <end position="556"/>
    </location>
</feature>
<dbReference type="OrthoDB" id="8893791at2759"/>
<feature type="compositionally biased region" description="Basic and acidic residues" evidence="1">
    <location>
        <begin position="702"/>
        <end position="717"/>
    </location>
</feature>
<feature type="compositionally biased region" description="Acidic residues" evidence="1">
    <location>
        <begin position="238"/>
        <end position="248"/>
    </location>
</feature>
<keyword evidence="2" id="KW-1185">Reference proteome</keyword>
<feature type="compositionally biased region" description="Polar residues" evidence="1">
    <location>
        <begin position="808"/>
        <end position="823"/>
    </location>
</feature>
<dbReference type="Proteomes" id="UP000221080">
    <property type="component" value="Chromosome 5"/>
</dbReference>
<feature type="compositionally biased region" description="Polar residues" evidence="1">
    <location>
        <begin position="252"/>
        <end position="261"/>
    </location>
</feature>
<name>A0A2D0QZ50_ICTPU</name>
<feature type="region of interest" description="Disordered" evidence="1">
    <location>
        <begin position="147"/>
        <end position="334"/>
    </location>
</feature>
<dbReference type="RefSeq" id="XP_017323678.1">
    <property type="nucleotide sequence ID" value="XM_017468189.3"/>
</dbReference>
<dbReference type="AlphaFoldDB" id="A0A2D0QZ50"/>
<gene>
    <name evidence="3" type="primary">si:dkeyp-110g5.4</name>
</gene>
<evidence type="ECO:0000256" key="1">
    <source>
        <dbReference type="SAM" id="MobiDB-lite"/>
    </source>
</evidence>
<feature type="compositionally biased region" description="Basic and acidic residues" evidence="1">
    <location>
        <begin position="751"/>
        <end position="761"/>
    </location>
</feature>
<sequence>MNSLSFSARLIMSSVGDTEVFIPSEACVITVPVNSLPSSITKKMSACPVHSDRPATFISPVELREKGTVRKSRPLTPGQFLLPVVTSNSKAFKMLQEFLHSGENSLQVSDENSRAGSAFSKRKNSIILYDTQIFLIVRKAKAPDWPLEQRDSTPYQCEAPPLNSPVKTNGGSDITEGRSKEGLGGAEDDGKCAEKRSGDVMEREADDDVTDRKWSKDGDGAAEDDGKCAAEVLKEGEADVMEDREENETPTKDASTNTPSSMDKIIKLEEESGVSAPVGEAQSSLANAKDYKAGESLTRRANETRSAAETGTGSEKSSSDHLKHSDAETETSEAKAKCCKGLIFPGLQRASLMDVSDGEDKCDVKVKTSEDSDKTKASVSEIVDVNDGGRVPNVNSDGEGAVVTHASKVENLLQKFESIKRRLSDCLNSQGSPLTVKKPKRDDVVVVETGADCDDLIIVESCAEVERPIRHVSGDKCHVKKTGEGAVGKVASPSAEAKGCESDVEIVDLDVDDGQVLRGSPNGDANRDVANSKSCTEAKSGASPSPSPSPSLSGKCCESDVEIVDLNDADDVIVNDREIANVQRLDETKSDVAAAGQIGEVDGSSAKRSKRDDDDSNFSPERKRLKRDVDPDCRGKNSNCEVEIIEIEDDDENKGENGEVGRNGGNAEDSSENASGRKRDVEIPEPRGPGDGAERQTSSKQIESRERRVSDGDRTDSGARAQIIETEDSSDKHFNSANATNPDETFPETESSVRPDPRDELINNEDSSEVHTREADSLCTKSGVEIEIVHNGDRVRDSEQEPNENDSKPTNSKNGVNETTIQTLAAEGPIGEVQGSDRRESGPESRALDPGPDVRFAEESETTNQRARGEGVLPRPSSPRANQEFDYVELSREENISLMKAQIRLMEEKLRLMEMNR</sequence>
<protein>
    <submittedName>
        <fullName evidence="3">Enolase-phosphatase E1</fullName>
    </submittedName>
</protein>
<reference evidence="2" key="1">
    <citation type="journal article" date="2016" name="Nat. Commun.">
        <title>The channel catfish genome sequence provides insights into the evolution of scale formation in teleosts.</title>
        <authorList>
            <person name="Liu Z."/>
            <person name="Liu S."/>
            <person name="Yao J."/>
            <person name="Bao L."/>
            <person name="Zhang J."/>
            <person name="Li Y."/>
            <person name="Jiang C."/>
            <person name="Sun L."/>
            <person name="Wang R."/>
            <person name="Zhang Y."/>
            <person name="Zhou T."/>
            <person name="Zeng Q."/>
            <person name="Fu Q."/>
            <person name="Gao S."/>
            <person name="Li N."/>
            <person name="Koren S."/>
            <person name="Jiang Y."/>
            <person name="Zimin A."/>
            <person name="Xu P."/>
            <person name="Phillippy A.M."/>
            <person name="Geng X."/>
            <person name="Song L."/>
            <person name="Sun F."/>
            <person name="Li C."/>
            <person name="Wang X."/>
            <person name="Chen A."/>
            <person name="Jin Y."/>
            <person name="Yuan Z."/>
            <person name="Yang Y."/>
            <person name="Tan S."/>
            <person name="Peatman E."/>
            <person name="Lu J."/>
            <person name="Qin Z."/>
            <person name="Dunham R."/>
            <person name="Li Z."/>
            <person name="Sonstegard T."/>
            <person name="Feng J."/>
            <person name="Danzmann R.G."/>
            <person name="Schroeder S."/>
            <person name="Scheffler B."/>
            <person name="Duke M.V."/>
            <person name="Ballard L."/>
            <person name="Kucuktas H."/>
            <person name="Kaltenboeck L."/>
            <person name="Liu H."/>
            <person name="Armbruster J."/>
            <person name="Xie Y."/>
            <person name="Kirby M.L."/>
            <person name="Tian Y."/>
            <person name="Flanagan M.E."/>
            <person name="Mu W."/>
            <person name="Waldbieser G.C."/>
        </authorList>
    </citation>
    <scope>NUCLEOTIDE SEQUENCE [LARGE SCALE GENOMIC DNA]</scope>
    <source>
        <strain evidence="2">SDA103</strain>
    </source>
</reference>
<feature type="compositionally biased region" description="Polar residues" evidence="1">
    <location>
        <begin position="735"/>
        <end position="750"/>
    </location>
</feature>
<dbReference type="GeneID" id="108265636"/>
<feature type="compositionally biased region" description="Basic and acidic residues" evidence="1">
    <location>
        <begin position="188"/>
        <end position="203"/>
    </location>
</feature>
<feature type="compositionally biased region" description="Basic and acidic residues" evidence="1">
    <location>
        <begin position="835"/>
        <end position="847"/>
    </location>
</feature>